<accession>A0A645IBW0</accession>
<name>A0A645IBW0_9ZZZZ</name>
<dbReference type="EMBL" id="VSSQ01111299">
    <property type="protein sequence ID" value="MPN48717.1"/>
    <property type="molecule type" value="Genomic_DNA"/>
</dbReference>
<evidence type="ECO:0000313" key="1">
    <source>
        <dbReference type="EMBL" id="MPN48717.1"/>
    </source>
</evidence>
<organism evidence="1">
    <name type="scientific">bioreactor metagenome</name>
    <dbReference type="NCBI Taxonomy" id="1076179"/>
    <lineage>
        <taxon>unclassified sequences</taxon>
        <taxon>metagenomes</taxon>
        <taxon>ecological metagenomes</taxon>
    </lineage>
</organism>
<proteinExistence type="predicted"/>
<protein>
    <submittedName>
        <fullName evidence="1">Uncharacterized protein</fullName>
    </submittedName>
</protein>
<comment type="caution">
    <text evidence="1">The sequence shown here is derived from an EMBL/GenBank/DDBJ whole genome shotgun (WGS) entry which is preliminary data.</text>
</comment>
<gene>
    <name evidence="1" type="ORF">SDC9_196329</name>
</gene>
<sequence>MFLRRIKIVSNHFRDHLAQRDFRFPAQFFMCFGRIAQQRFHLSRTEVARVNGNHDIAWLHARRIMSGHGNHDAFFIHALTFKAQFNPQLSCRHFYKLAHGILHAGGNHEIFWLILLQHHPLHPDVIFGMPPVAQ</sequence>
<dbReference type="AlphaFoldDB" id="A0A645IBW0"/>
<reference evidence="1" key="1">
    <citation type="submission" date="2019-08" db="EMBL/GenBank/DDBJ databases">
        <authorList>
            <person name="Kucharzyk K."/>
            <person name="Murdoch R.W."/>
            <person name="Higgins S."/>
            <person name="Loffler F."/>
        </authorList>
    </citation>
    <scope>NUCLEOTIDE SEQUENCE</scope>
</reference>